<dbReference type="InterPro" id="IPR002176">
    <property type="entry name" value="X-over_junc_endoDNase_RuvC"/>
</dbReference>
<keyword evidence="6" id="KW-0234">DNA repair</keyword>
<keyword evidence="3" id="KW-0460">Magnesium</keyword>
<name>A0A193BVM6_AMYOR</name>
<protein>
    <submittedName>
        <fullName evidence="7">Uncharacterized protein</fullName>
    </submittedName>
</protein>
<dbReference type="InterPro" id="IPR012337">
    <property type="entry name" value="RNaseH-like_sf"/>
</dbReference>
<dbReference type="RefSeq" id="WP_052674953.1">
    <property type="nucleotide sequence ID" value="NZ_CP016174.1"/>
</dbReference>
<accession>A0A193BVM6</accession>
<keyword evidence="4" id="KW-0238">DNA-binding</keyword>
<dbReference type="SUPFAM" id="SSF53098">
    <property type="entry name" value="Ribonuclease H-like"/>
    <property type="match status" value="1"/>
</dbReference>
<dbReference type="GO" id="GO:0004520">
    <property type="term" value="F:DNA endonuclease activity"/>
    <property type="evidence" value="ECO:0007669"/>
    <property type="project" value="InterPro"/>
</dbReference>
<dbReference type="EMBL" id="CP016174">
    <property type="protein sequence ID" value="ANN16223.1"/>
    <property type="molecule type" value="Genomic_DNA"/>
</dbReference>
<dbReference type="PRINTS" id="PR00696">
    <property type="entry name" value="RSOLVASERUVC"/>
</dbReference>
<evidence type="ECO:0000256" key="6">
    <source>
        <dbReference type="ARBA" id="ARBA00023204"/>
    </source>
</evidence>
<evidence type="ECO:0000313" key="7">
    <source>
        <dbReference type="EMBL" id="ANN16223.1"/>
    </source>
</evidence>
<dbReference type="Gene3D" id="3.30.420.10">
    <property type="entry name" value="Ribonuclease H-like superfamily/Ribonuclease H"/>
    <property type="match status" value="1"/>
</dbReference>
<dbReference type="InterPro" id="IPR036397">
    <property type="entry name" value="RNaseH_sf"/>
</dbReference>
<dbReference type="GO" id="GO:0006310">
    <property type="term" value="P:DNA recombination"/>
    <property type="evidence" value="ECO:0007669"/>
    <property type="project" value="UniProtKB-KW"/>
</dbReference>
<reference evidence="7 8" key="1">
    <citation type="journal article" date="2015" name="Genome Announc.">
        <title>Draft Genome Sequence of Norvancomycin-Producing Strain Amycolatopsis orientalis CPCC200066.</title>
        <authorList>
            <person name="Lei X."/>
            <person name="Yuan F."/>
            <person name="Shi Y."/>
            <person name="Li X."/>
            <person name="Wang L."/>
            <person name="Hong B."/>
        </authorList>
    </citation>
    <scope>NUCLEOTIDE SEQUENCE [LARGE SCALE GENOMIC DNA]</scope>
    <source>
        <strain evidence="7 8">B-37</strain>
    </source>
</reference>
<evidence type="ECO:0000256" key="2">
    <source>
        <dbReference type="ARBA" id="ARBA00022763"/>
    </source>
</evidence>
<evidence type="ECO:0000256" key="1">
    <source>
        <dbReference type="ARBA" id="ARBA00009518"/>
    </source>
</evidence>
<evidence type="ECO:0000256" key="3">
    <source>
        <dbReference type="ARBA" id="ARBA00022842"/>
    </source>
</evidence>
<dbReference type="GO" id="GO:0006281">
    <property type="term" value="P:DNA repair"/>
    <property type="evidence" value="ECO:0007669"/>
    <property type="project" value="UniProtKB-KW"/>
</dbReference>
<keyword evidence="2" id="KW-0227">DNA damage</keyword>
<proteinExistence type="inferred from homology"/>
<dbReference type="Proteomes" id="UP000093695">
    <property type="component" value="Chromosome"/>
</dbReference>
<comment type="similarity">
    <text evidence="1">Belongs to the RuvC family.</text>
</comment>
<evidence type="ECO:0000256" key="4">
    <source>
        <dbReference type="ARBA" id="ARBA00023125"/>
    </source>
</evidence>
<sequence length="187" mass="20082">MRALGIDPSLTGTGVAALDTSYLDNGNPLYRVQTIKSVGHKGDSLRARNDRLRRIVDRVTQLALNADLVIIEAPAFSKNAAGTWDRAGLWWSIVDTLLLDHHHVAMAPPNVVKKFAANKGNAGKDLVAVGMARLWGEECQCANDNEWDALTLATMAGQRLGIPGVPSRAHHTAALGGVAWDTEREAA</sequence>
<dbReference type="KEGG" id="aori:SD37_11605"/>
<organism evidence="7 8">
    <name type="scientific">Amycolatopsis orientalis</name>
    <name type="common">Nocardia orientalis</name>
    <dbReference type="NCBI Taxonomy" id="31958"/>
    <lineage>
        <taxon>Bacteria</taxon>
        <taxon>Bacillati</taxon>
        <taxon>Actinomycetota</taxon>
        <taxon>Actinomycetes</taxon>
        <taxon>Pseudonocardiales</taxon>
        <taxon>Pseudonocardiaceae</taxon>
        <taxon>Amycolatopsis</taxon>
    </lineage>
</organism>
<keyword evidence="5" id="KW-0233">DNA recombination</keyword>
<evidence type="ECO:0000313" key="8">
    <source>
        <dbReference type="Proteomes" id="UP000093695"/>
    </source>
</evidence>
<keyword evidence="8" id="KW-1185">Reference proteome</keyword>
<dbReference type="GO" id="GO:0003677">
    <property type="term" value="F:DNA binding"/>
    <property type="evidence" value="ECO:0007669"/>
    <property type="project" value="UniProtKB-KW"/>
</dbReference>
<evidence type="ECO:0000256" key="5">
    <source>
        <dbReference type="ARBA" id="ARBA00023172"/>
    </source>
</evidence>
<dbReference type="AlphaFoldDB" id="A0A193BVM6"/>
<gene>
    <name evidence="7" type="ORF">SD37_11605</name>
</gene>
<dbReference type="STRING" id="31958.SD37_11605"/>